<dbReference type="Proteomes" id="UP000092544">
    <property type="component" value="Unassembled WGS sequence"/>
</dbReference>
<proteinExistence type="predicted"/>
<accession>A0A1A8T7D6</accession>
<sequence>MLFIFFAFQYGFSMPSASAFLQTFGSVIKIFSNAWVASK</sequence>
<organism evidence="1 2">
    <name type="scientific">Marinomonas spartinae</name>
    <dbReference type="NCBI Taxonomy" id="1792290"/>
    <lineage>
        <taxon>Bacteria</taxon>
        <taxon>Pseudomonadati</taxon>
        <taxon>Pseudomonadota</taxon>
        <taxon>Gammaproteobacteria</taxon>
        <taxon>Oceanospirillales</taxon>
        <taxon>Oceanospirillaceae</taxon>
        <taxon>Marinomonas</taxon>
    </lineage>
</organism>
<dbReference type="EMBL" id="FLOB01000002">
    <property type="protein sequence ID" value="SBS28457.1"/>
    <property type="molecule type" value="Genomic_DNA"/>
</dbReference>
<evidence type="ECO:0000313" key="2">
    <source>
        <dbReference type="Proteomes" id="UP000092544"/>
    </source>
</evidence>
<reference evidence="1 2" key="1">
    <citation type="submission" date="2016-06" db="EMBL/GenBank/DDBJ databases">
        <authorList>
            <person name="Kjaerup R.B."/>
            <person name="Dalgaard T.S."/>
            <person name="Juul-Madsen H.R."/>
        </authorList>
    </citation>
    <scope>NUCLEOTIDE SEQUENCE [LARGE SCALE GENOMIC DNA]</scope>
    <source>
        <strain evidence="1 2">CECT 8886</strain>
    </source>
</reference>
<gene>
    <name evidence="1" type="ORF">MSP8886_01182</name>
</gene>
<evidence type="ECO:0000313" key="1">
    <source>
        <dbReference type="EMBL" id="SBS28457.1"/>
    </source>
</evidence>
<protein>
    <submittedName>
        <fullName evidence="1">Uncharacterized protein</fullName>
    </submittedName>
</protein>
<keyword evidence="2" id="KW-1185">Reference proteome</keyword>
<name>A0A1A8T7D6_9GAMM</name>
<dbReference type="AlphaFoldDB" id="A0A1A8T7D6"/>